<reference evidence="2 3" key="1">
    <citation type="journal article" date="2015" name="Nature">
        <title>rRNA introns, odd ribosomes, and small enigmatic genomes across a large radiation of phyla.</title>
        <authorList>
            <person name="Brown C.T."/>
            <person name="Hug L.A."/>
            <person name="Thomas B.C."/>
            <person name="Sharon I."/>
            <person name="Castelle C.J."/>
            <person name="Singh A."/>
            <person name="Wilkins M.J."/>
            <person name="Williams K.H."/>
            <person name="Banfield J.F."/>
        </authorList>
    </citation>
    <scope>NUCLEOTIDE SEQUENCE [LARGE SCALE GENOMIC DNA]</scope>
</reference>
<comment type="caution">
    <text evidence="2">The sequence shown here is derived from an EMBL/GenBank/DDBJ whole genome shotgun (WGS) entry which is preliminary data.</text>
</comment>
<evidence type="ECO:0000313" key="3">
    <source>
        <dbReference type="Proteomes" id="UP000034849"/>
    </source>
</evidence>
<name>A0A0G0GCF1_9BACT</name>
<evidence type="ECO:0000256" key="1">
    <source>
        <dbReference type="SAM" id="Phobius"/>
    </source>
</evidence>
<proteinExistence type="predicted"/>
<dbReference type="EMBL" id="LBSX01000007">
    <property type="protein sequence ID" value="KKQ27632.1"/>
    <property type="molecule type" value="Genomic_DNA"/>
</dbReference>
<keyword evidence="1" id="KW-0472">Membrane</keyword>
<evidence type="ECO:0000313" key="2">
    <source>
        <dbReference type="EMBL" id="KKQ27632.1"/>
    </source>
</evidence>
<dbReference type="Proteomes" id="UP000034849">
    <property type="component" value="Unassembled WGS sequence"/>
</dbReference>
<feature type="transmembrane region" description="Helical" evidence="1">
    <location>
        <begin position="67"/>
        <end position="89"/>
    </location>
</feature>
<dbReference type="AlphaFoldDB" id="A0A0G0GCF1"/>
<keyword evidence="1" id="KW-0812">Transmembrane</keyword>
<protein>
    <submittedName>
        <fullName evidence="2">von Willebrand factor type A</fullName>
    </submittedName>
</protein>
<organism evidence="2 3">
    <name type="scientific">Candidatus Magasanikbacteria bacterium GW2011_GWC2_37_14</name>
    <dbReference type="NCBI Taxonomy" id="1619046"/>
    <lineage>
        <taxon>Bacteria</taxon>
        <taxon>Candidatus Magasanikiibacteriota</taxon>
    </lineage>
</organism>
<keyword evidence="1" id="KW-1133">Transmembrane helix</keyword>
<sequence length="363" mass="41287">MFFRKKNKEIIKTAINVPMLVIPEEFYGGKDPVIHYQNKDKIKNKPEKLLPEVGINNRLAGLFKNKIVLYSVIGVVFLLVTGVITWYYLNQAGFFAKPVVVEPELPKITTDNTNKPTTTEQVSVIEEITTTTLVENTTSTLVGKVKTLEFLPVFLTNSADMDNDSLTDLEEETLGTDSGVWDTDKDGYYDGQEVYNLYNPIGLAPMKIVDSGVVQEYIDPKWQYRVYYPATWQIGTVDEEGRQVLFSASDGDYIEIDVVDKEKNDTFADWFAKTATGQRFIDLSDFVNRFKENGKKRGDDLVGYFVNFDKVYVITYHTDSSGFISYRHFMQLMLQSFRPNKTLVEIPEQAVLGEPTVNTTVTP</sequence>
<gene>
    <name evidence="2" type="ORF">US42_C0007G0023</name>
</gene>
<accession>A0A0G0GCF1</accession>
<dbReference type="STRING" id="1619046.US42_C0007G0023"/>